<accession>A0ABR2ISJ5</accession>
<evidence type="ECO:0000256" key="1">
    <source>
        <dbReference type="SAM" id="Phobius"/>
    </source>
</evidence>
<evidence type="ECO:0000313" key="3">
    <source>
        <dbReference type="Proteomes" id="UP001390339"/>
    </source>
</evidence>
<keyword evidence="3" id="KW-1185">Reference proteome</keyword>
<keyword evidence="1" id="KW-1133">Transmembrane helix</keyword>
<feature type="transmembrane region" description="Helical" evidence="1">
    <location>
        <begin position="113"/>
        <end position="136"/>
    </location>
</feature>
<evidence type="ECO:0000313" key="2">
    <source>
        <dbReference type="EMBL" id="KAK8867541.1"/>
    </source>
</evidence>
<reference evidence="2 3" key="1">
    <citation type="journal article" date="2024" name="IMA Fungus">
        <title>Apiospora arundinis, a panoply of carbohydrate-active enzymes and secondary metabolites.</title>
        <authorList>
            <person name="Sorensen T."/>
            <person name="Petersen C."/>
            <person name="Muurmann A.T."/>
            <person name="Christiansen J.V."/>
            <person name="Brundto M.L."/>
            <person name="Overgaard C.K."/>
            <person name="Boysen A.T."/>
            <person name="Wollenberg R.D."/>
            <person name="Larsen T.O."/>
            <person name="Sorensen J.L."/>
            <person name="Nielsen K.L."/>
            <person name="Sondergaard T.E."/>
        </authorList>
    </citation>
    <scope>NUCLEOTIDE SEQUENCE [LARGE SCALE GENOMIC DNA]</scope>
    <source>
        <strain evidence="2 3">AAU 773</strain>
    </source>
</reference>
<comment type="caution">
    <text evidence="2">The sequence shown here is derived from an EMBL/GenBank/DDBJ whole genome shotgun (WGS) entry which is preliminary data.</text>
</comment>
<name>A0ABR2ISJ5_9PEZI</name>
<dbReference type="EMBL" id="JAPCWZ010000004">
    <property type="protein sequence ID" value="KAK8867541.1"/>
    <property type="molecule type" value="Genomic_DNA"/>
</dbReference>
<keyword evidence="1" id="KW-0812">Transmembrane</keyword>
<gene>
    <name evidence="2" type="ORF">PGQ11_006119</name>
</gene>
<organism evidence="2 3">
    <name type="scientific">Apiospora arundinis</name>
    <dbReference type="NCBI Taxonomy" id="335852"/>
    <lineage>
        <taxon>Eukaryota</taxon>
        <taxon>Fungi</taxon>
        <taxon>Dikarya</taxon>
        <taxon>Ascomycota</taxon>
        <taxon>Pezizomycotina</taxon>
        <taxon>Sordariomycetes</taxon>
        <taxon>Xylariomycetidae</taxon>
        <taxon>Amphisphaeriales</taxon>
        <taxon>Apiosporaceae</taxon>
        <taxon>Apiospora</taxon>
    </lineage>
</organism>
<proteinExistence type="predicted"/>
<feature type="transmembrane region" description="Helical" evidence="1">
    <location>
        <begin position="142"/>
        <end position="161"/>
    </location>
</feature>
<protein>
    <submittedName>
        <fullName evidence="2">Uncharacterized protein</fullName>
    </submittedName>
</protein>
<sequence length="232" mass="24380">MIAPTVLRYACNDNAITHPGAAGQGDTRPIFFVAGRNAIIESDAEGRSCRRKARWGWGWEAAVRRPVQALPIPRQDHAPRGLAHAPHHLPLPALVCPGAEAGKIITALPGAGGLAAGCLLSFPVVVARLGVTYYYINFGATGASASISAVIARLVVTYYYIQFGATGGGSPVDASTQDIDPYDVKVGEILVLVSTGPPRSMPDLLLLRASGAWRHGCDLGPLRHLSGSRSLV</sequence>
<dbReference type="Proteomes" id="UP001390339">
    <property type="component" value="Unassembled WGS sequence"/>
</dbReference>
<keyword evidence="1" id="KW-0472">Membrane</keyword>